<reference evidence="2 3" key="1">
    <citation type="submission" date="2019-01" db="EMBL/GenBank/DDBJ databases">
        <title>Genome sequencing of strain 2JSPR-7.</title>
        <authorList>
            <person name="Heo J."/>
            <person name="Kim S.-J."/>
            <person name="Kim J.-S."/>
            <person name="Hong S.-B."/>
            <person name="Kwon S.-W."/>
        </authorList>
    </citation>
    <scope>NUCLEOTIDE SEQUENCE [LARGE SCALE GENOMIC DNA]</scope>
    <source>
        <strain evidence="2 3">2JSPR-7</strain>
    </source>
</reference>
<keyword evidence="2" id="KW-0378">Hydrolase</keyword>
<dbReference type="SUPFAM" id="SSF51338">
    <property type="entry name" value="Composite domain of metallo-dependent hydrolases"/>
    <property type="match status" value="1"/>
</dbReference>
<dbReference type="EMBL" id="CP035495">
    <property type="protein sequence ID" value="QAY62666.1"/>
    <property type="molecule type" value="Genomic_DNA"/>
</dbReference>
<dbReference type="AlphaFoldDB" id="A0A4P6EKK4"/>
<dbReference type="SUPFAM" id="SSF51556">
    <property type="entry name" value="Metallo-dependent hydrolases"/>
    <property type="match status" value="1"/>
</dbReference>
<dbReference type="InterPro" id="IPR011059">
    <property type="entry name" value="Metal-dep_hydrolase_composite"/>
</dbReference>
<evidence type="ECO:0000313" key="2">
    <source>
        <dbReference type="EMBL" id="QAY62666.1"/>
    </source>
</evidence>
<gene>
    <name evidence="2" type="ORF">ET495_04655</name>
</gene>
<dbReference type="Gene3D" id="2.30.40.10">
    <property type="entry name" value="Urease, subunit C, domain 1"/>
    <property type="match status" value="1"/>
</dbReference>
<dbReference type="RefSeq" id="WP_129203015.1">
    <property type="nucleotide sequence ID" value="NZ_CP035495.1"/>
</dbReference>
<keyword evidence="3" id="KW-1185">Reference proteome</keyword>
<dbReference type="InterPro" id="IPR032466">
    <property type="entry name" value="Metal_Hydrolase"/>
</dbReference>
<dbReference type="OrthoDB" id="3238066at2"/>
<sequence length="553" mass="57231">MTSTLYRNGAIHSSADPFAEALLVDDGVIAWIGADDTAAGLAARADRVIDLDGALVAPGFVDAHVHTLETGLALESVVLSAAGAPTRAAALDALAAGARALDTADPDGDEVLLAFGWDEQGWPERRPLTREELDAVAGGRPVFATHADGHHAVASTALAARVGADSLPGWDPSGLVVGEALRAVRQAARDLPPARRTRAYRVALERAAAAGIVAVHEMSAPHTDTRDGLRELMDLAGTGVLPQVVAYRGEQVETEDDARALLAALPFLTGIGGDVNVDGSIASRTAAMRQPYSDRRAVPGLAPEDGHGLLFLTAEEIAAHLAACGAVGVQGGFHVIGDRAMDEVVRGLDIAAKEHGAGPLRAARHRVEHALFVDASALASLLLYGVSLSIQPAWDSLWGGRGGLWAARLGGARAQNMSPFADLAGAGIPLAFGSDSPVTPLDPWQAVRAAVSHDDESQRLSGRAAFRAHTRGGWRLAGLDGTGAGELAVGAPAHLAVWRAEAYGVRSSGRGLSSWSEEARAGQPVLPDLDPQASLPQCLQTVRAGVPIHDTFA</sequence>
<dbReference type="KEGG" id="xyl:ET495_04655"/>
<organism evidence="2 3">
    <name type="scientific">Xylanimonas allomyrinae</name>
    <dbReference type="NCBI Taxonomy" id="2509459"/>
    <lineage>
        <taxon>Bacteria</taxon>
        <taxon>Bacillati</taxon>
        <taxon>Actinomycetota</taxon>
        <taxon>Actinomycetes</taxon>
        <taxon>Micrococcales</taxon>
        <taxon>Promicromonosporaceae</taxon>
        <taxon>Xylanimonas</taxon>
    </lineage>
</organism>
<dbReference type="Proteomes" id="UP000291758">
    <property type="component" value="Chromosome"/>
</dbReference>
<dbReference type="InterPro" id="IPR013108">
    <property type="entry name" value="Amidohydro_3"/>
</dbReference>
<evidence type="ECO:0000313" key="3">
    <source>
        <dbReference type="Proteomes" id="UP000291758"/>
    </source>
</evidence>
<evidence type="ECO:0000259" key="1">
    <source>
        <dbReference type="Pfam" id="PF07969"/>
    </source>
</evidence>
<dbReference type="PANTHER" id="PTHR22642:SF2">
    <property type="entry name" value="PROTEIN LONG AFTER FAR-RED 3"/>
    <property type="match status" value="1"/>
</dbReference>
<feature type="domain" description="Amidohydrolase 3" evidence="1">
    <location>
        <begin position="47"/>
        <end position="506"/>
    </location>
</feature>
<accession>A0A4P6EKK4</accession>
<dbReference type="Gene3D" id="3.20.20.140">
    <property type="entry name" value="Metal-dependent hydrolases"/>
    <property type="match status" value="1"/>
</dbReference>
<dbReference type="PANTHER" id="PTHR22642">
    <property type="entry name" value="IMIDAZOLONEPROPIONASE"/>
    <property type="match status" value="1"/>
</dbReference>
<dbReference type="GO" id="GO:0016810">
    <property type="term" value="F:hydrolase activity, acting on carbon-nitrogen (but not peptide) bonds"/>
    <property type="evidence" value="ECO:0007669"/>
    <property type="project" value="InterPro"/>
</dbReference>
<dbReference type="Gene3D" id="3.10.310.70">
    <property type="match status" value="1"/>
</dbReference>
<dbReference type="Pfam" id="PF07969">
    <property type="entry name" value="Amidohydro_3"/>
    <property type="match status" value="1"/>
</dbReference>
<proteinExistence type="predicted"/>
<name>A0A4P6EKK4_9MICO</name>
<protein>
    <submittedName>
        <fullName evidence="2">Hydrolase</fullName>
    </submittedName>
</protein>